<evidence type="ECO:0000313" key="2">
    <source>
        <dbReference type="EMBL" id="KOM34905.1"/>
    </source>
</evidence>
<evidence type="ECO:0000256" key="1">
    <source>
        <dbReference type="SAM" id="MobiDB-lite"/>
    </source>
</evidence>
<gene>
    <name evidence="2" type="ORF">LR48_Vigan02g105500</name>
</gene>
<organism evidence="2 3">
    <name type="scientific">Phaseolus angularis</name>
    <name type="common">Azuki bean</name>
    <name type="synonym">Vigna angularis</name>
    <dbReference type="NCBI Taxonomy" id="3914"/>
    <lineage>
        <taxon>Eukaryota</taxon>
        <taxon>Viridiplantae</taxon>
        <taxon>Streptophyta</taxon>
        <taxon>Embryophyta</taxon>
        <taxon>Tracheophyta</taxon>
        <taxon>Spermatophyta</taxon>
        <taxon>Magnoliopsida</taxon>
        <taxon>eudicotyledons</taxon>
        <taxon>Gunneridae</taxon>
        <taxon>Pentapetalae</taxon>
        <taxon>rosids</taxon>
        <taxon>fabids</taxon>
        <taxon>Fabales</taxon>
        <taxon>Fabaceae</taxon>
        <taxon>Papilionoideae</taxon>
        <taxon>50 kb inversion clade</taxon>
        <taxon>NPAAA clade</taxon>
        <taxon>indigoferoid/millettioid clade</taxon>
        <taxon>Phaseoleae</taxon>
        <taxon>Vigna</taxon>
    </lineage>
</organism>
<dbReference type="Gramene" id="KOM34905">
    <property type="protein sequence ID" value="KOM34905"/>
    <property type="gene ID" value="LR48_Vigan02g105500"/>
</dbReference>
<dbReference type="Proteomes" id="UP000053144">
    <property type="component" value="Chromosome 2"/>
</dbReference>
<reference evidence="3" key="1">
    <citation type="journal article" date="2015" name="Proc. Natl. Acad. Sci. U.S.A.">
        <title>Genome sequencing of adzuki bean (Vigna angularis) provides insight into high starch and low fat accumulation and domestication.</title>
        <authorList>
            <person name="Yang K."/>
            <person name="Tian Z."/>
            <person name="Chen C."/>
            <person name="Luo L."/>
            <person name="Zhao B."/>
            <person name="Wang Z."/>
            <person name="Yu L."/>
            <person name="Li Y."/>
            <person name="Sun Y."/>
            <person name="Li W."/>
            <person name="Chen Y."/>
            <person name="Li Y."/>
            <person name="Zhang Y."/>
            <person name="Ai D."/>
            <person name="Zhao J."/>
            <person name="Shang C."/>
            <person name="Ma Y."/>
            <person name="Wu B."/>
            <person name="Wang M."/>
            <person name="Gao L."/>
            <person name="Sun D."/>
            <person name="Zhang P."/>
            <person name="Guo F."/>
            <person name="Wang W."/>
            <person name="Li Y."/>
            <person name="Wang J."/>
            <person name="Varshney R.K."/>
            <person name="Wang J."/>
            <person name="Ling H.Q."/>
            <person name="Wan P."/>
        </authorList>
    </citation>
    <scope>NUCLEOTIDE SEQUENCE</scope>
    <source>
        <strain evidence="3">cv. Jingnong 6</strain>
    </source>
</reference>
<dbReference type="EMBL" id="CM003372">
    <property type="protein sequence ID" value="KOM34905.1"/>
    <property type="molecule type" value="Genomic_DNA"/>
</dbReference>
<protein>
    <submittedName>
        <fullName evidence="2">Uncharacterized protein</fullName>
    </submittedName>
</protein>
<name>A0A0L9TWI0_PHAAN</name>
<dbReference type="AlphaFoldDB" id="A0A0L9TWI0"/>
<accession>A0A0L9TWI0</accession>
<sequence>MKIKTRPHALQNSSRFQHRKENENPSTLLQRHRVYHFISQYPWQLEHTSTILRICSLSGSFQNSQVILSPFVLQSEKESHVSKKTFKKAPLVWRLDPLLIAKFQVLLSCPLLDLLDAGPLLLLPPHAAARHTLSLHAHTTSKLLDAPLKLAYGSAASRVLLDAAGLHVDQPTFLLSSSVLHSVRVQQLDVKASSKLAGRAKCGLLYQFKAVLLHLSKMNVLDFLLEAPHLGRGFFVHTRCCHSCWTSLLLKAVARAPLFQQLSSFSFYTTLLYEAREVLAGLMLPWAVVKLDVSSPFSRDPSPCALP</sequence>
<proteinExistence type="predicted"/>
<evidence type="ECO:0000313" key="3">
    <source>
        <dbReference type="Proteomes" id="UP000053144"/>
    </source>
</evidence>
<feature type="region of interest" description="Disordered" evidence="1">
    <location>
        <begin position="1"/>
        <end position="25"/>
    </location>
</feature>